<evidence type="ECO:0000313" key="2">
    <source>
        <dbReference type="Proteomes" id="UP000054567"/>
    </source>
</evidence>
<dbReference type="EMBL" id="DS268114">
    <property type="protein sequence ID" value="KMM73448.1"/>
    <property type="molecule type" value="Genomic_DNA"/>
</dbReference>
<sequence>MVEIRIEARQYLRQIGMWLLRTKNMLLETDLCGNTGPPYRSLSDRPKIRPLKNCTPLGALVGGSKGFPKLSNKAKHRSFGPLKRPDPIKCAHGDGVCATIAHIVPDTHFNFKGMHKRFIPLPGQQLSFRGLASRYLETGLNSLVVIMALHIVYKPLLKVQVYFRFFGIQVERASQDFAAIYRNFKFEGYNQDASTKGLLQ</sequence>
<gene>
    <name evidence="1" type="ORF">CPAG_09737</name>
</gene>
<evidence type="ECO:0000313" key="1">
    <source>
        <dbReference type="EMBL" id="KMM73448.1"/>
    </source>
</evidence>
<name>A0A0J6FSV3_COCPO</name>
<organism evidence="1 2">
    <name type="scientific">Coccidioides posadasii RMSCC 3488</name>
    <dbReference type="NCBI Taxonomy" id="454284"/>
    <lineage>
        <taxon>Eukaryota</taxon>
        <taxon>Fungi</taxon>
        <taxon>Dikarya</taxon>
        <taxon>Ascomycota</taxon>
        <taxon>Pezizomycotina</taxon>
        <taxon>Eurotiomycetes</taxon>
        <taxon>Eurotiomycetidae</taxon>
        <taxon>Onygenales</taxon>
        <taxon>Onygenaceae</taxon>
        <taxon>Coccidioides</taxon>
    </lineage>
</organism>
<dbReference type="AlphaFoldDB" id="A0A0J6FSV3"/>
<protein>
    <submittedName>
        <fullName evidence="1">Uncharacterized protein</fullName>
    </submittedName>
</protein>
<dbReference type="Proteomes" id="UP000054567">
    <property type="component" value="Unassembled WGS sequence"/>
</dbReference>
<reference evidence="1 2" key="1">
    <citation type="submission" date="2007-06" db="EMBL/GenBank/DDBJ databases">
        <title>The Genome Sequence of Coccidioides posadasii RMSCC_3488.</title>
        <authorList>
            <consortium name="Coccidioides Genome Resources Consortium"/>
            <consortium name="The Broad Institute Genome Sequencing Platform"/>
            <person name="Henn M.R."/>
            <person name="Sykes S."/>
            <person name="Young S."/>
            <person name="Jaffe D."/>
            <person name="Berlin A."/>
            <person name="Alvarez P."/>
            <person name="Butler J."/>
            <person name="Gnerre S."/>
            <person name="Grabherr M."/>
            <person name="Mauceli E."/>
            <person name="Brockman W."/>
            <person name="Kodira C."/>
            <person name="Alvarado L."/>
            <person name="Zeng Q."/>
            <person name="Crawford M."/>
            <person name="Antoine C."/>
            <person name="Devon K."/>
            <person name="Galgiani J."/>
            <person name="Orsborn K."/>
            <person name="Lewis M.L."/>
            <person name="Nusbaum C."/>
            <person name="Galagan J."/>
            <person name="Birren B."/>
        </authorList>
    </citation>
    <scope>NUCLEOTIDE SEQUENCE [LARGE SCALE GENOMIC DNA]</scope>
    <source>
        <strain evidence="1 2">RMSCC 3488</strain>
    </source>
</reference>
<dbReference type="VEuPathDB" id="FungiDB:CPAG_09737"/>
<reference evidence="2" key="2">
    <citation type="journal article" date="2009" name="Genome Res.">
        <title>Comparative genomic analyses of the human fungal pathogens Coccidioides and their relatives.</title>
        <authorList>
            <person name="Sharpton T.J."/>
            <person name="Stajich J.E."/>
            <person name="Rounsley S.D."/>
            <person name="Gardner M.J."/>
            <person name="Wortman J.R."/>
            <person name="Jordar V.S."/>
            <person name="Maiti R."/>
            <person name="Kodira C.D."/>
            <person name="Neafsey D.E."/>
            <person name="Zeng Q."/>
            <person name="Hung C.-Y."/>
            <person name="McMahan C."/>
            <person name="Muszewska A."/>
            <person name="Grynberg M."/>
            <person name="Mandel M.A."/>
            <person name="Kellner E.M."/>
            <person name="Barker B.M."/>
            <person name="Galgiani J.N."/>
            <person name="Orbach M.J."/>
            <person name="Kirkland T.N."/>
            <person name="Cole G.T."/>
            <person name="Henn M.R."/>
            <person name="Birren B.W."/>
            <person name="Taylor J.W."/>
        </authorList>
    </citation>
    <scope>NUCLEOTIDE SEQUENCE [LARGE SCALE GENOMIC DNA]</scope>
    <source>
        <strain evidence="2">RMSCC 3488</strain>
    </source>
</reference>
<reference evidence="2" key="3">
    <citation type="journal article" date="2010" name="Genome Res.">
        <title>Population genomic sequencing of Coccidioides fungi reveals recent hybridization and transposon control.</title>
        <authorList>
            <person name="Neafsey D.E."/>
            <person name="Barker B.M."/>
            <person name="Sharpton T.J."/>
            <person name="Stajich J.E."/>
            <person name="Park D.J."/>
            <person name="Whiston E."/>
            <person name="Hung C.-Y."/>
            <person name="McMahan C."/>
            <person name="White J."/>
            <person name="Sykes S."/>
            <person name="Heiman D."/>
            <person name="Young S."/>
            <person name="Zeng Q."/>
            <person name="Abouelleil A."/>
            <person name="Aftuck L."/>
            <person name="Bessette D."/>
            <person name="Brown A."/>
            <person name="FitzGerald M."/>
            <person name="Lui A."/>
            <person name="Macdonald J.P."/>
            <person name="Priest M."/>
            <person name="Orbach M.J."/>
            <person name="Galgiani J.N."/>
            <person name="Kirkland T.N."/>
            <person name="Cole G.T."/>
            <person name="Birren B.W."/>
            <person name="Henn M.R."/>
            <person name="Taylor J.W."/>
            <person name="Rounsley S.D."/>
        </authorList>
    </citation>
    <scope>NUCLEOTIDE SEQUENCE [LARGE SCALE GENOMIC DNA]</scope>
    <source>
        <strain evidence="2">RMSCC 3488</strain>
    </source>
</reference>
<proteinExistence type="predicted"/>
<accession>A0A0J6FSV3</accession>